<dbReference type="RefSeq" id="WP_155303155.1">
    <property type="nucleotide sequence ID" value="NZ_AP021875.1"/>
</dbReference>
<dbReference type="AlphaFoldDB" id="A0A5K7Z1Y0"/>
<name>A0A5K7Z1Y0_9BACT</name>
<dbReference type="Gene3D" id="2.40.10.220">
    <property type="entry name" value="predicted glycosyltransferase like domains"/>
    <property type="match status" value="1"/>
</dbReference>
<feature type="domain" description="PilZ" evidence="1">
    <location>
        <begin position="11"/>
        <end position="111"/>
    </location>
</feature>
<proteinExistence type="predicted"/>
<evidence type="ECO:0000259" key="1">
    <source>
        <dbReference type="Pfam" id="PF07238"/>
    </source>
</evidence>
<dbReference type="InterPro" id="IPR009875">
    <property type="entry name" value="PilZ_domain"/>
</dbReference>
<protein>
    <recommendedName>
        <fullName evidence="1">PilZ domain-containing protein</fullName>
    </recommendedName>
</protein>
<dbReference type="Proteomes" id="UP000427769">
    <property type="component" value="Chromosome"/>
</dbReference>
<accession>A0A5K7Z1Y0</accession>
<reference evidence="2 3" key="1">
    <citation type="submission" date="2019-11" db="EMBL/GenBank/DDBJ databases">
        <title>Comparative genomics of hydrocarbon-degrading Desulfosarcina strains.</title>
        <authorList>
            <person name="Watanabe M."/>
            <person name="Kojima H."/>
            <person name="Fukui M."/>
        </authorList>
    </citation>
    <scope>NUCLEOTIDE SEQUENCE [LARGE SCALE GENOMIC DNA]</scope>
    <source>
        <strain evidence="2 3">PP31</strain>
    </source>
</reference>
<dbReference type="GO" id="GO:0035438">
    <property type="term" value="F:cyclic-di-GMP binding"/>
    <property type="evidence" value="ECO:0007669"/>
    <property type="project" value="InterPro"/>
</dbReference>
<evidence type="ECO:0000313" key="2">
    <source>
        <dbReference type="EMBL" id="BBO74103.1"/>
    </source>
</evidence>
<dbReference type="Pfam" id="PF07238">
    <property type="entry name" value="PilZ"/>
    <property type="match status" value="1"/>
</dbReference>
<dbReference type="EMBL" id="AP021875">
    <property type="protein sequence ID" value="BBO74103.1"/>
    <property type="molecule type" value="Genomic_DNA"/>
</dbReference>
<organism evidence="2 3">
    <name type="scientific">Desulfosarcina widdelii</name>
    <dbReference type="NCBI Taxonomy" id="947919"/>
    <lineage>
        <taxon>Bacteria</taxon>
        <taxon>Pseudomonadati</taxon>
        <taxon>Thermodesulfobacteriota</taxon>
        <taxon>Desulfobacteria</taxon>
        <taxon>Desulfobacterales</taxon>
        <taxon>Desulfosarcinaceae</taxon>
        <taxon>Desulfosarcina</taxon>
    </lineage>
</organism>
<evidence type="ECO:0000313" key="3">
    <source>
        <dbReference type="Proteomes" id="UP000427769"/>
    </source>
</evidence>
<sequence length="113" mass="13079">MKTTSKKEKTRRTTLRNHTRAHIICKPYTSGGIFRKVEGVMRNFSRNGSYIETSHPFKSGTILILRMEQYPSVPASVDSDQWPRSFCLAEVKWQQAMGDKETTRYGMGVRYLD</sequence>
<gene>
    <name evidence="2" type="ORF">DSCW_15200</name>
</gene>
<dbReference type="OrthoDB" id="5422120at2"/>
<keyword evidence="3" id="KW-1185">Reference proteome</keyword>
<dbReference type="KEGG" id="dwd:DSCW_15200"/>